<keyword evidence="6 14" id="KW-0808">Transferase</keyword>
<dbReference type="SUPFAM" id="SSF53633">
    <property type="entry name" value="Carbamate kinase-like"/>
    <property type="match status" value="1"/>
</dbReference>
<evidence type="ECO:0000256" key="15">
    <source>
        <dbReference type="RuleBase" id="RU004249"/>
    </source>
</evidence>
<dbReference type="GO" id="GO:0009089">
    <property type="term" value="P:lysine biosynthetic process via diaminopimelate"/>
    <property type="evidence" value="ECO:0007669"/>
    <property type="project" value="UniProtKB-UniPathway"/>
</dbReference>
<evidence type="ECO:0000313" key="18">
    <source>
        <dbReference type="Proteomes" id="UP000242700"/>
    </source>
</evidence>
<keyword evidence="7 13" id="KW-0547">Nucleotide-binding</keyword>
<evidence type="ECO:0000256" key="11">
    <source>
        <dbReference type="ARBA" id="ARBA00023154"/>
    </source>
</evidence>
<dbReference type="EMBL" id="FNFI01000014">
    <property type="protein sequence ID" value="SDK69735.1"/>
    <property type="molecule type" value="Genomic_DNA"/>
</dbReference>
<dbReference type="UniPathway" id="UPA00051">
    <property type="reaction ID" value="UER00462"/>
</dbReference>
<evidence type="ECO:0000256" key="2">
    <source>
        <dbReference type="ARBA" id="ARBA00004766"/>
    </source>
</evidence>
<dbReference type="SUPFAM" id="SSF55021">
    <property type="entry name" value="ACT-like"/>
    <property type="match status" value="2"/>
</dbReference>
<dbReference type="GO" id="GO:0009088">
    <property type="term" value="P:threonine biosynthetic process"/>
    <property type="evidence" value="ECO:0007669"/>
    <property type="project" value="UniProtKB-UniPathway"/>
</dbReference>
<dbReference type="STRING" id="586411.SAMN05216187_11410"/>
<dbReference type="NCBIfam" id="TIGR00657">
    <property type="entry name" value="asp_kinases"/>
    <property type="match status" value="1"/>
</dbReference>
<feature type="domain" description="ACT" evidence="16">
    <location>
        <begin position="391"/>
        <end position="450"/>
    </location>
</feature>
<dbReference type="InterPro" id="IPR018042">
    <property type="entry name" value="Aspartate_kinase_CS"/>
</dbReference>
<evidence type="ECO:0000256" key="4">
    <source>
        <dbReference type="ARBA" id="ARBA00005139"/>
    </source>
</evidence>
<dbReference type="PROSITE" id="PS51671">
    <property type="entry name" value="ACT"/>
    <property type="match status" value="1"/>
</dbReference>
<comment type="pathway">
    <text evidence="4 15">Amino-acid biosynthesis; L-threonine biosynthesis; L-threonine from L-aspartate: step 1/5.</text>
</comment>
<accession>A0A1G9E0R0</accession>
<dbReference type="InterPro" id="IPR001048">
    <property type="entry name" value="Asp/Glu/Uridylate_kinase"/>
</dbReference>
<dbReference type="GO" id="GO:0004072">
    <property type="term" value="F:aspartate kinase activity"/>
    <property type="evidence" value="ECO:0007669"/>
    <property type="project" value="UniProtKB-EC"/>
</dbReference>
<evidence type="ECO:0000313" key="17">
    <source>
        <dbReference type="EMBL" id="SDK69735.1"/>
    </source>
</evidence>
<comment type="pathway">
    <text evidence="2 15">Amino-acid biosynthesis; L-lysine biosynthesis via DAP pathway; (S)-tetrahydrodipicolinate from L-aspartate: step 1/4.</text>
</comment>
<dbReference type="InterPro" id="IPR045865">
    <property type="entry name" value="ACT-like_dom_sf"/>
</dbReference>
<evidence type="ECO:0000256" key="10">
    <source>
        <dbReference type="ARBA" id="ARBA00022915"/>
    </source>
</evidence>
<dbReference type="FunFam" id="3.40.1160.10:FF:000027">
    <property type="entry name" value="Aspartokinase"/>
    <property type="match status" value="1"/>
</dbReference>
<evidence type="ECO:0000256" key="9">
    <source>
        <dbReference type="ARBA" id="ARBA00022840"/>
    </source>
</evidence>
<evidence type="ECO:0000256" key="12">
    <source>
        <dbReference type="ARBA" id="ARBA00047872"/>
    </source>
</evidence>
<dbReference type="Gene3D" id="1.20.120.1320">
    <property type="entry name" value="Aspartokinase, catalytic domain"/>
    <property type="match status" value="1"/>
</dbReference>
<dbReference type="InterPro" id="IPR005260">
    <property type="entry name" value="Asp_kin_monofn"/>
</dbReference>
<dbReference type="InterPro" id="IPR042199">
    <property type="entry name" value="AsparK_Bifunc_asparK/hSer_DH"/>
</dbReference>
<evidence type="ECO:0000259" key="16">
    <source>
        <dbReference type="PROSITE" id="PS51671"/>
    </source>
</evidence>
<evidence type="ECO:0000256" key="14">
    <source>
        <dbReference type="RuleBase" id="RU003448"/>
    </source>
</evidence>
<dbReference type="OrthoDB" id="9799110at2"/>
<dbReference type="RefSeq" id="WP_092599753.1">
    <property type="nucleotide sequence ID" value="NZ_FNFI01000014.1"/>
</dbReference>
<reference evidence="18" key="1">
    <citation type="submission" date="2016-10" db="EMBL/GenBank/DDBJ databases">
        <authorList>
            <person name="Varghese N."/>
            <person name="Submissions S."/>
        </authorList>
    </citation>
    <scope>NUCLEOTIDE SEQUENCE [LARGE SCALE GENOMIC DNA]</scope>
    <source>
        <strain evidence="18">CGMCC 1.8911</strain>
    </source>
</reference>
<dbReference type="PIRSF" id="PIRSF000726">
    <property type="entry name" value="Asp_kin"/>
    <property type="match status" value="1"/>
</dbReference>
<comment type="function">
    <text evidence="1">Catalyzes the phosphorylation of the beta-carboxyl group of aspartic acid with ATP to yield 4-phospho-L-aspartate, which is involved in the branched biosynthetic pathway leading to the biosynthesis of amino acids threonine, isoleucine and methionine.</text>
</comment>
<dbReference type="GO" id="GO:0009090">
    <property type="term" value="P:homoserine biosynthetic process"/>
    <property type="evidence" value="ECO:0007669"/>
    <property type="project" value="TreeGrafter"/>
</dbReference>
<dbReference type="GO" id="GO:0019877">
    <property type="term" value="P:diaminopimelate biosynthetic process"/>
    <property type="evidence" value="ECO:0007669"/>
    <property type="project" value="UniProtKB-KW"/>
</dbReference>
<dbReference type="PANTHER" id="PTHR21499:SF67">
    <property type="entry name" value="ASPARTOKINASE 3"/>
    <property type="match status" value="1"/>
</dbReference>
<evidence type="ECO:0000256" key="3">
    <source>
        <dbReference type="ARBA" id="ARBA00004986"/>
    </source>
</evidence>
<keyword evidence="8 14" id="KW-0418">Kinase</keyword>
<dbReference type="GO" id="GO:0005829">
    <property type="term" value="C:cytosol"/>
    <property type="evidence" value="ECO:0007669"/>
    <property type="project" value="TreeGrafter"/>
</dbReference>
<name>A0A1G9E0R0_9STAP</name>
<dbReference type="InterPro" id="IPR036393">
    <property type="entry name" value="AceGlu_kinase-like_sf"/>
</dbReference>
<evidence type="ECO:0000256" key="6">
    <source>
        <dbReference type="ARBA" id="ARBA00022679"/>
    </source>
</evidence>
<dbReference type="Gene3D" id="3.40.1160.10">
    <property type="entry name" value="Acetylglutamate kinase-like"/>
    <property type="match status" value="1"/>
</dbReference>
<dbReference type="AlphaFoldDB" id="A0A1G9E0R0"/>
<dbReference type="UniPathway" id="UPA00050">
    <property type="reaction ID" value="UER00461"/>
</dbReference>
<comment type="catalytic activity">
    <reaction evidence="12 14">
        <text>L-aspartate + ATP = 4-phospho-L-aspartate + ADP</text>
        <dbReference type="Rhea" id="RHEA:23776"/>
        <dbReference type="ChEBI" id="CHEBI:29991"/>
        <dbReference type="ChEBI" id="CHEBI:30616"/>
        <dbReference type="ChEBI" id="CHEBI:57535"/>
        <dbReference type="ChEBI" id="CHEBI:456216"/>
        <dbReference type="EC" id="2.7.2.4"/>
    </reaction>
</comment>
<gene>
    <name evidence="17" type="ORF">SAMN05216187_11410</name>
</gene>
<dbReference type="EC" id="2.7.2.4" evidence="14"/>
<dbReference type="InterPro" id="IPR001341">
    <property type="entry name" value="Asp_kinase"/>
</dbReference>
<dbReference type="PROSITE" id="PS00324">
    <property type="entry name" value="ASPARTOKINASE"/>
    <property type="match status" value="1"/>
</dbReference>
<feature type="binding site" evidence="13">
    <location>
        <position position="225"/>
    </location>
    <ligand>
        <name>ATP</name>
        <dbReference type="ChEBI" id="CHEBI:30616"/>
    </ligand>
</feature>
<evidence type="ECO:0000256" key="7">
    <source>
        <dbReference type="ARBA" id="ARBA00022741"/>
    </source>
</evidence>
<keyword evidence="9 13" id="KW-0067">ATP-binding</keyword>
<dbReference type="NCBIfam" id="NF006540">
    <property type="entry name" value="PRK09034.1"/>
    <property type="match status" value="1"/>
</dbReference>
<keyword evidence="10" id="KW-0220">Diaminopimelate biosynthesis</keyword>
<dbReference type="InterPro" id="IPR002912">
    <property type="entry name" value="ACT_dom"/>
</dbReference>
<dbReference type="UniPathway" id="UPA00034">
    <property type="reaction ID" value="UER00015"/>
</dbReference>
<sequence length="450" mass="50634">MKVAKFGGSSLSNAAQIQKVSAIVKNDKDIKTIIVSAPGKRHDEDIKVTDMLISLWQSKVSNIDTEDILSDILKRYASIIEDLSIDHSLIDDFESILRNYLETIHDQALLLDALKSRGEDFNARLISNYLNTLGIHAKYVSPKEAGITVTDTPANARLIPESYDEINKLKDYTEDVLVIPGFYGIAENGNIVTFARGGSDITGAIIARGIKADIYENYTDESHIYAAHPGIIDDPYKIEEITYREMRELAYAGFGIFHDEALEPLYQEKIPVMIRNTNAPHIEGTKIVPERTLDPNVPVIGFSCDEGFTSISLHKYLLNKEIGFTRRILQILEDYRISYEHMPSGIDDISIIMRSSQFDNNDSLDKIIEEINTQLQPEWIEVEEDLSLLFIVGLGMARQVGTVSRVTGALAEEKVNIRMMNQGSTEYSMMFAIKTEDHVPAIKALFKQFF</sequence>
<dbReference type="PANTHER" id="PTHR21499">
    <property type="entry name" value="ASPARTATE KINASE"/>
    <property type="match status" value="1"/>
</dbReference>
<evidence type="ECO:0000256" key="1">
    <source>
        <dbReference type="ARBA" id="ARBA00003121"/>
    </source>
</evidence>
<dbReference type="CDD" id="cd04911">
    <property type="entry name" value="ACT_AKiii-YclM-BS_1"/>
    <property type="match status" value="1"/>
</dbReference>
<dbReference type="InterPro" id="IPR054352">
    <property type="entry name" value="ACT_Aspartokinase"/>
</dbReference>
<proteinExistence type="inferred from homology"/>
<protein>
    <recommendedName>
        <fullName evidence="14">Aspartokinase</fullName>
        <ecNumber evidence="14">2.7.2.4</ecNumber>
    </recommendedName>
</protein>
<dbReference type="Pfam" id="PF22468">
    <property type="entry name" value="ACT_9"/>
    <property type="match status" value="1"/>
</dbReference>
<dbReference type="GO" id="GO:0005524">
    <property type="term" value="F:ATP binding"/>
    <property type="evidence" value="ECO:0007669"/>
    <property type="project" value="UniProtKB-KW"/>
</dbReference>
<organism evidence="17 18">
    <name type="scientific">Jeotgalicoccus aerolatus</name>
    <dbReference type="NCBI Taxonomy" id="709510"/>
    <lineage>
        <taxon>Bacteria</taxon>
        <taxon>Bacillati</taxon>
        <taxon>Bacillota</taxon>
        <taxon>Bacilli</taxon>
        <taxon>Bacillales</taxon>
        <taxon>Staphylococcaceae</taxon>
        <taxon>Jeotgalicoccus</taxon>
    </lineage>
</organism>
<comment type="pathway">
    <text evidence="3 15">Amino-acid biosynthesis; L-methionine biosynthesis via de novo pathway; L-homoserine from L-aspartate: step 1/3.</text>
</comment>
<comment type="similarity">
    <text evidence="5 14">Belongs to the aspartokinase family.</text>
</comment>
<dbReference type="Pfam" id="PF00696">
    <property type="entry name" value="AA_kinase"/>
    <property type="match status" value="1"/>
</dbReference>
<evidence type="ECO:0000256" key="5">
    <source>
        <dbReference type="ARBA" id="ARBA00010122"/>
    </source>
</evidence>
<keyword evidence="11" id="KW-0457">Lysine biosynthesis</keyword>
<evidence type="ECO:0000256" key="13">
    <source>
        <dbReference type="PIRSR" id="PIRSR000726-1"/>
    </source>
</evidence>
<dbReference type="Proteomes" id="UP000242700">
    <property type="component" value="Unassembled WGS sequence"/>
</dbReference>
<keyword evidence="15" id="KW-0028">Amino-acid biosynthesis</keyword>
<evidence type="ECO:0000256" key="8">
    <source>
        <dbReference type="ARBA" id="ARBA00022777"/>
    </source>
</evidence>
<dbReference type="Gene3D" id="3.30.2130.10">
    <property type="entry name" value="VC0802-like"/>
    <property type="match status" value="1"/>
</dbReference>
<feature type="binding site" evidence="13">
    <location>
        <begin position="219"/>
        <end position="220"/>
    </location>
    <ligand>
        <name>ATP</name>
        <dbReference type="ChEBI" id="CHEBI:30616"/>
    </ligand>
</feature>
<dbReference type="FunFam" id="3.30.2130.10:FF:000001">
    <property type="entry name" value="Bifunctional aspartokinase/homoserine dehydrogenase"/>
    <property type="match status" value="1"/>
</dbReference>